<protein>
    <submittedName>
        <fullName evidence="1">Virulence effector, SrfC</fullName>
    </submittedName>
</protein>
<dbReference type="InterPro" id="IPR017030">
    <property type="entry name" value="Vir_effector_SfrC"/>
</dbReference>
<dbReference type="KEGG" id="mgy:MGMSRv2__0218"/>
<proteinExistence type="predicted"/>
<dbReference type="STRING" id="1430440.MGMSRv2__0218"/>
<dbReference type="Proteomes" id="UP000018922">
    <property type="component" value="Chromosome I"/>
</dbReference>
<organism evidence="1 2">
    <name type="scientific">Magnetospirillum gryphiswaldense (strain DSM 6361 / JCM 21280 / NBRC 15271 / MSR-1)</name>
    <dbReference type="NCBI Taxonomy" id="431944"/>
    <lineage>
        <taxon>Bacteria</taxon>
        <taxon>Pseudomonadati</taxon>
        <taxon>Pseudomonadota</taxon>
        <taxon>Alphaproteobacteria</taxon>
        <taxon>Rhodospirillales</taxon>
        <taxon>Rhodospirillaceae</taxon>
        <taxon>Magnetospirillum</taxon>
    </lineage>
</organism>
<name>V6EYX9_MAGGM</name>
<dbReference type="AlphaFoldDB" id="V6EYX9"/>
<reference evidence="1 2" key="1">
    <citation type="journal article" date="2014" name="Genome Announc.">
        <title>Complete genome sequence of Magnetospirillum gryphiswaldense MSR-1.</title>
        <authorList>
            <person name="Wang X."/>
            <person name="Wang Q."/>
            <person name="Zhang W."/>
            <person name="Wang Y."/>
            <person name="Li L."/>
            <person name="Wen T."/>
            <person name="Zhang T."/>
            <person name="Zhang Y."/>
            <person name="Xu J."/>
            <person name="Hu J."/>
            <person name="Li S."/>
            <person name="Liu L."/>
            <person name="Liu J."/>
            <person name="Jiang W."/>
            <person name="Tian J."/>
            <person name="Li Y."/>
            <person name="Schuler D."/>
            <person name="Wang L."/>
            <person name="Li J."/>
        </authorList>
    </citation>
    <scope>NUCLEOTIDE SEQUENCE [LARGE SCALE GENOMIC DNA]</scope>
    <source>
        <strain evidence="2">DSM 6361 / JCM 21280 / NBRC 15271 / MSR-1</strain>
    </source>
</reference>
<dbReference type="HOGENOM" id="CLU_016489_0_0_5"/>
<dbReference type="Pfam" id="PF10139">
    <property type="entry name" value="Virul_Fac"/>
    <property type="match status" value="1"/>
</dbReference>
<evidence type="ECO:0000313" key="1">
    <source>
        <dbReference type="EMBL" id="CDK97433.1"/>
    </source>
</evidence>
<sequence length="897" mass="97952">MSRTPDILSKRCQGLYQGAGQAIGWVAEVRPGAQRLDRDADGLIERLRRSRNLARRLGQAAKRPMSAGFFGLSQAGKSYLISSLARGDNGRLETVLDGERLDFIDHINPPGGGKEATGLVTRFTRKQPITTHGYPVLLSLLNEADMVKILGNSFFLDFDRERANFDIPQETILARLKELQGRRQAKPTGGMDEDDVVDLSDYFDRRFKKSNEPLAGLFWPTAIGLAPYLLPADRARLFALVWGELPEFTDAYAKLRQFLQSLSFATEVHAPTSALVEQTGGVYSQSNSIMNVDAVRVRFGTDTDDLVGVLPVVDGQPLAEIKLQRSILAALTKEMVFGLAEAPRVDLLEELDLLDFPGYRGRMGLTAVAQAAATDEGSDPVGTLLLRGKVAYLFERYTDDQEMNVLVLCNPSDQQINITALGPVLDSWVAATQGTSPAERARRAPGLLWALTMFDKRLGDSLNQSDSNLEMKWDGMLTLALLERFGKAPWVQEWSGGKAFDNLFMVRKPGMSKGIFDLDDERELAVKADVQADIDRMRATFSNNRMVQRHVAEPGPTWDAMIGCDDGGMSRLVGHLRKVAHVSNKLERIGEQVDHLQRELVEIQLGAYYRADGADEVERKKRLVEVVLGGLRQRPTSFAEVLRALQPSSEHLRSLYLKAEDEAVESPAGTIAPAFGGGGLISLDIFAAPVADAAPAPAPAPSGRAALFAKAAISDWLKQLRQLPESQELQTFLGLTSDILQALVDEVITGAMRFRLEEKLVDALHKASNRAAATRSKLADQQVLVVTTIINDYVDYLGFSQTEITGRPASMMPGRPIFRPPAAIPTGTLPVLDANPVPYSGLYITDWFEAFRATAIANAGHAAGSEITPEQNERLGKILNIIAGASLGAPQLTSAGA</sequence>
<dbReference type="EMBL" id="HG794546">
    <property type="protein sequence ID" value="CDK97433.1"/>
    <property type="molecule type" value="Genomic_DNA"/>
</dbReference>
<keyword evidence="2" id="KW-1185">Reference proteome</keyword>
<dbReference type="PIRSF" id="PIRSF034586">
    <property type="entry name" value="Vir_effector_SfrC"/>
    <property type="match status" value="1"/>
</dbReference>
<accession>V6EYX9</accession>
<evidence type="ECO:0000313" key="2">
    <source>
        <dbReference type="Proteomes" id="UP000018922"/>
    </source>
</evidence>
<dbReference type="eggNOG" id="COG4458">
    <property type="taxonomic scope" value="Bacteria"/>
</dbReference>
<gene>
    <name evidence="1" type="ordered locus">MGMSRv2__0218</name>
</gene>